<dbReference type="RefSeq" id="WP_101751323.1">
    <property type="nucleotide sequence ID" value="NZ_CP025430.1"/>
</dbReference>
<dbReference type="KEGG" id="pzh:CX676_03180"/>
<keyword evidence="2" id="KW-0418">Kinase</keyword>
<dbReference type="InterPro" id="IPR029068">
    <property type="entry name" value="Glyas_Bleomycin-R_OHBP_Dase"/>
</dbReference>
<accession>A0A2H5EVF5</accession>
<dbReference type="InterPro" id="IPR025870">
    <property type="entry name" value="Glyoxalase-like_dom"/>
</dbReference>
<organism evidence="2 3">
    <name type="scientific">Paracoccus zhejiangensis</name>
    <dbReference type="NCBI Taxonomy" id="1077935"/>
    <lineage>
        <taxon>Bacteria</taxon>
        <taxon>Pseudomonadati</taxon>
        <taxon>Pseudomonadota</taxon>
        <taxon>Alphaproteobacteria</taxon>
        <taxon>Rhodobacterales</taxon>
        <taxon>Paracoccaceae</taxon>
        <taxon>Paracoccus</taxon>
    </lineage>
</organism>
<evidence type="ECO:0000313" key="2">
    <source>
        <dbReference type="EMBL" id="AUH63281.1"/>
    </source>
</evidence>
<dbReference type="GO" id="GO:0016301">
    <property type="term" value="F:kinase activity"/>
    <property type="evidence" value="ECO:0007669"/>
    <property type="project" value="UniProtKB-KW"/>
</dbReference>
<dbReference type="Proteomes" id="UP000234530">
    <property type="component" value="Chromosome"/>
</dbReference>
<dbReference type="Pfam" id="PF13468">
    <property type="entry name" value="Glyoxalase_3"/>
    <property type="match status" value="1"/>
</dbReference>
<keyword evidence="3" id="KW-1185">Reference proteome</keyword>
<sequence>MSSRLALDHIVIAAETLAEGVDWLTARLGTPPLPGGKHPLMGTHNALWHLGAREYLEVIAIDPEAPAPSRPRWFGLDQFSGAPRLVAWVARSSPLTAPEGSTISEASRGDLSWRIAIPDSGVSAADGIAPLLIDWGDGPHPTSRMPEQSLRLTALTLSHPTPPALPLTDPRITVTTGPLGLSARIVSYQGEVSL</sequence>
<dbReference type="EMBL" id="CP025430">
    <property type="protein sequence ID" value="AUH63281.1"/>
    <property type="molecule type" value="Genomic_DNA"/>
</dbReference>
<dbReference type="AlphaFoldDB" id="A0A2H5EVF5"/>
<name>A0A2H5EVF5_9RHOB</name>
<dbReference type="OrthoDB" id="8451710at2"/>
<evidence type="ECO:0000259" key="1">
    <source>
        <dbReference type="Pfam" id="PF13468"/>
    </source>
</evidence>
<reference evidence="2 3" key="1">
    <citation type="journal article" date="2013" name="Antonie Van Leeuwenhoek">
        <title>Paracoccus zhejiangensis sp. nov., isolated from activated sludge in wastewater-treatment system.</title>
        <authorList>
            <person name="Wu Z.G."/>
            <person name="Zhang D.F."/>
            <person name="Liu Y.L."/>
            <person name="Wang F."/>
            <person name="Jiang X."/>
            <person name="Li C."/>
            <person name="Li S.P."/>
            <person name="Hong Q."/>
            <person name="Li W.J."/>
        </authorList>
    </citation>
    <scope>NUCLEOTIDE SEQUENCE [LARGE SCALE GENOMIC DNA]</scope>
    <source>
        <strain evidence="2 3">J6</strain>
    </source>
</reference>
<evidence type="ECO:0000313" key="3">
    <source>
        <dbReference type="Proteomes" id="UP000234530"/>
    </source>
</evidence>
<feature type="domain" description="Glyoxalase-like" evidence="1">
    <location>
        <begin position="7"/>
        <end position="164"/>
    </location>
</feature>
<proteinExistence type="predicted"/>
<protein>
    <submittedName>
        <fullName evidence="2">Polyphosphate kinase</fullName>
    </submittedName>
</protein>
<keyword evidence="2" id="KW-0808">Transferase</keyword>
<gene>
    <name evidence="2" type="ORF">CX676_03180</name>
</gene>
<dbReference type="Gene3D" id="3.10.180.10">
    <property type="entry name" value="2,3-Dihydroxybiphenyl 1,2-Dioxygenase, domain 1"/>
    <property type="match status" value="1"/>
</dbReference>